<feature type="compositionally biased region" description="Low complexity" evidence="8">
    <location>
        <begin position="1"/>
        <end position="17"/>
    </location>
</feature>
<dbReference type="PANTHER" id="PTHR43667">
    <property type="entry name" value="CYCLOPROPANE-FATTY-ACYL-PHOSPHOLIPID SYNTHASE"/>
    <property type="match status" value="1"/>
</dbReference>
<dbReference type="CDD" id="cd02440">
    <property type="entry name" value="AdoMet_MTases"/>
    <property type="match status" value="1"/>
</dbReference>
<feature type="active site" evidence="6">
    <location>
        <position position="293"/>
    </location>
</feature>
<dbReference type="SUPFAM" id="SSF53335">
    <property type="entry name" value="S-adenosyl-L-methionine-dependent methyltransferases"/>
    <property type="match status" value="1"/>
</dbReference>
<dbReference type="AlphaFoldDB" id="A0A101A6A0"/>
<evidence type="ECO:0000256" key="1">
    <source>
        <dbReference type="ARBA" id="ARBA00010815"/>
    </source>
</evidence>
<dbReference type="InterPro" id="IPR003333">
    <property type="entry name" value="CMAS"/>
</dbReference>
<dbReference type="GO" id="GO:0008168">
    <property type="term" value="F:methyltransferase activity"/>
    <property type="evidence" value="ECO:0007669"/>
    <property type="project" value="UniProtKB-KW"/>
</dbReference>
<dbReference type="InterPro" id="IPR029063">
    <property type="entry name" value="SAM-dependent_MTases_sf"/>
</dbReference>
<evidence type="ECO:0000256" key="4">
    <source>
        <dbReference type="ARBA" id="ARBA00022691"/>
    </source>
</evidence>
<comment type="caution">
    <text evidence="9">The sequence shown here is derived from an EMBL/GenBank/DDBJ whole genome shotgun (WGS) entry which is preliminary data.</text>
</comment>
<keyword evidence="3 9" id="KW-0808">Transferase</keyword>
<feature type="binding site" evidence="7">
    <location>
        <begin position="91"/>
        <end position="99"/>
    </location>
    <ligand>
        <name>S-adenosyl-L-methionine</name>
        <dbReference type="ChEBI" id="CHEBI:59789"/>
    </ligand>
</feature>
<organism evidence="9 10">
    <name type="scientific">Mycobacterium lehmannii</name>
    <dbReference type="NCBI Taxonomy" id="2048550"/>
    <lineage>
        <taxon>Bacteria</taxon>
        <taxon>Bacillati</taxon>
        <taxon>Actinomycetota</taxon>
        <taxon>Actinomycetes</taxon>
        <taxon>Mycobacteriales</taxon>
        <taxon>Mycobacteriaceae</taxon>
        <taxon>Mycobacterium</taxon>
    </lineage>
</organism>
<feature type="binding site" evidence="7">
    <location>
        <begin position="117"/>
        <end position="122"/>
    </location>
    <ligand>
        <name>S-adenosyl-L-methionine</name>
        <dbReference type="ChEBI" id="CHEBI:59789"/>
    </ligand>
</feature>
<dbReference type="PIRSF" id="PIRSF003085">
    <property type="entry name" value="CMAS"/>
    <property type="match status" value="1"/>
</dbReference>
<evidence type="ECO:0000256" key="5">
    <source>
        <dbReference type="ARBA" id="ARBA00023098"/>
    </source>
</evidence>
<gene>
    <name evidence="9" type="ORF">AU192_18375</name>
</gene>
<feature type="compositionally biased region" description="Polar residues" evidence="8">
    <location>
        <begin position="18"/>
        <end position="28"/>
    </location>
</feature>
<dbReference type="InterPro" id="IPR047672">
    <property type="entry name" value="CMAS_actinobact"/>
</dbReference>
<dbReference type="FunFam" id="3.40.50.150:FF:000115">
    <property type="entry name" value="Cyclopropane mycolic acid synthase 1"/>
    <property type="match status" value="1"/>
</dbReference>
<keyword evidence="4" id="KW-0949">S-adenosyl-L-methionine</keyword>
<evidence type="ECO:0000256" key="6">
    <source>
        <dbReference type="PIRSR" id="PIRSR003085-1"/>
    </source>
</evidence>
<feature type="region of interest" description="Disordered" evidence="8">
    <location>
        <begin position="1"/>
        <end position="29"/>
    </location>
</feature>
<dbReference type="InterPro" id="IPR050723">
    <property type="entry name" value="CFA/CMAS"/>
</dbReference>
<keyword evidence="10" id="KW-1185">Reference proteome</keyword>
<dbReference type="PANTHER" id="PTHR43667:SF1">
    <property type="entry name" value="CYCLOPROPANE-FATTY-ACYL-PHOSPHOLIPID SYNTHASE"/>
    <property type="match status" value="1"/>
</dbReference>
<keyword evidence="2 9" id="KW-0489">Methyltransferase</keyword>
<evidence type="ECO:0000256" key="8">
    <source>
        <dbReference type="SAM" id="MobiDB-lite"/>
    </source>
</evidence>
<reference evidence="9 10" key="1">
    <citation type="submission" date="2016-01" db="EMBL/GenBank/DDBJ databases">
        <authorList>
            <consortium name="TB Trials Study Group"/>
            <person name="Sutton G."/>
            <person name="Brinkac L."/>
            <person name="Sanka R."/>
            <person name="Adams M."/>
            <person name="Lau E.L."/>
            <person name="Macaden R."/>
            <person name="Grewal H.M.S."/>
        </authorList>
    </citation>
    <scope>NUCLEOTIDE SEQUENCE [LARGE SCALE GENOMIC DNA]</scope>
    <source>
        <strain evidence="9 10">IS-1744</strain>
    </source>
</reference>
<feature type="binding site" evidence="7">
    <location>
        <begin position="56"/>
        <end position="57"/>
    </location>
    <ligand>
        <name>S-adenosyl-L-methionine</name>
        <dbReference type="ChEBI" id="CHEBI:59789"/>
    </ligand>
</feature>
<dbReference type="Gene3D" id="3.40.50.150">
    <property type="entry name" value="Vaccinia Virus protein VP39"/>
    <property type="match status" value="1"/>
</dbReference>
<dbReference type="RefSeq" id="WP_064396577.1">
    <property type="nucleotide sequence ID" value="NZ_LQIR01000021.1"/>
</dbReference>
<evidence type="ECO:0000313" key="9">
    <source>
        <dbReference type="EMBL" id="KUI15310.1"/>
    </source>
</evidence>
<dbReference type="EMBL" id="LQIR01000021">
    <property type="protein sequence ID" value="KUI15310.1"/>
    <property type="molecule type" value="Genomic_DNA"/>
</dbReference>
<feature type="binding site" evidence="7">
    <location>
        <begin position="147"/>
        <end position="148"/>
    </location>
    <ligand>
        <name>S-adenosyl-L-methionine</name>
        <dbReference type="ChEBI" id="CHEBI:59789"/>
    </ligand>
</feature>
<dbReference type="Proteomes" id="UP000053707">
    <property type="component" value="Unassembled WGS sequence"/>
</dbReference>
<protein>
    <submittedName>
        <fullName evidence="9">SAM-dependent methyltransferase</fullName>
    </submittedName>
</protein>
<dbReference type="GO" id="GO:0008610">
    <property type="term" value="P:lipid biosynthetic process"/>
    <property type="evidence" value="ECO:0007669"/>
    <property type="project" value="InterPro"/>
</dbReference>
<dbReference type="Pfam" id="PF02353">
    <property type="entry name" value="CMAS"/>
    <property type="match status" value="1"/>
</dbReference>
<dbReference type="GO" id="GO:0032259">
    <property type="term" value="P:methylation"/>
    <property type="evidence" value="ECO:0007669"/>
    <property type="project" value="UniProtKB-KW"/>
</dbReference>
<comment type="similarity">
    <text evidence="1">Belongs to the CFA/CMAS family.</text>
</comment>
<evidence type="ECO:0000256" key="2">
    <source>
        <dbReference type="ARBA" id="ARBA00022603"/>
    </source>
</evidence>
<evidence type="ECO:0000256" key="7">
    <source>
        <dbReference type="PIRSR" id="PIRSR003085-2"/>
    </source>
</evidence>
<sequence length="314" mass="36179">MVGTSDTQQSSTDQAQSKWLSKSASQTRGSDKDEVQFHYDISNEFFKLWQDPSQTYSCAYFEKDDYTLEQAQLAKVDLSLGKLGLKPGMTLLDIGCGWGSTIQRAVEKYDVNVIGLTLSENQKRHIEENRFANIKSDRKMEVRLQPWEEFEGRVDRIVSIGAFEHFGFNKYDDYFKKTFNWMPDDGVMMLHTIIIPEDEEIKAKGLPLTMSRVRFIKFIMDEIYPGGRLPLASMVREHANKAGYTVTREQHLQSHYVKTLDTWAANLEAKKDEAIEITSEQIYERFRKYLTGCADLFRDGYTDVAQFTCEKAAA</sequence>
<accession>A0A101A6A0</accession>
<evidence type="ECO:0000313" key="10">
    <source>
        <dbReference type="Proteomes" id="UP000053707"/>
    </source>
</evidence>
<evidence type="ECO:0000256" key="3">
    <source>
        <dbReference type="ARBA" id="ARBA00022679"/>
    </source>
</evidence>
<dbReference type="NCBIfam" id="NF040660">
    <property type="entry name" value="mycolic_MTase"/>
    <property type="match status" value="1"/>
</dbReference>
<proteinExistence type="inferred from homology"/>
<name>A0A101A6A0_9MYCO</name>
<keyword evidence="5" id="KW-0443">Lipid metabolism</keyword>